<evidence type="ECO:0000313" key="3">
    <source>
        <dbReference type="EMBL" id="PIP60317.1"/>
    </source>
</evidence>
<evidence type="ECO:0000256" key="1">
    <source>
        <dbReference type="SAM" id="Coils"/>
    </source>
</evidence>
<organism evidence="3 4">
    <name type="scientific">Candidatus Uhrbacteria bacterium CG22_combo_CG10-13_8_21_14_all_47_17</name>
    <dbReference type="NCBI Taxonomy" id="1975041"/>
    <lineage>
        <taxon>Bacteria</taxon>
        <taxon>Candidatus Uhriibacteriota</taxon>
    </lineage>
</organism>
<accession>A0A2H0BRL8</accession>
<evidence type="ECO:0000313" key="4">
    <source>
        <dbReference type="Proteomes" id="UP000231581"/>
    </source>
</evidence>
<dbReference type="Proteomes" id="UP000231581">
    <property type="component" value="Unassembled WGS sequence"/>
</dbReference>
<sequence length="270" mass="29625">MKSNNILQNLTVAALTASLCVPSSALAQTRLDASATVRAKPEASSVADRARVCTGLENRVRLLETRYAELQKRLEANQGAQKDRLESLRNERLDHTKTWQDKENTNRNTQFTKLEALAKTDARKAAVVEFKMTVETAVTVRREAFRAADETFKAQMRSAADNWKTSASDAAANFRAAVQTAADGALTLCKSGDDAELIRTAFQADLKTARMQFQNDRKSLTRVGDQAKAYAHSRKEAYATAFADFKITLEAARIALKAAFAADASKTVSN</sequence>
<comment type="caution">
    <text evidence="3">The sequence shown here is derived from an EMBL/GenBank/DDBJ whole genome shotgun (WGS) entry which is preliminary data.</text>
</comment>
<keyword evidence="1" id="KW-0175">Coiled coil</keyword>
<feature type="signal peptide" evidence="2">
    <location>
        <begin position="1"/>
        <end position="27"/>
    </location>
</feature>
<feature type="coiled-coil region" evidence="1">
    <location>
        <begin position="53"/>
        <end position="91"/>
    </location>
</feature>
<proteinExistence type="predicted"/>
<protein>
    <submittedName>
        <fullName evidence="3">Uncharacterized protein</fullName>
    </submittedName>
</protein>
<feature type="chain" id="PRO_5013883600" evidence="2">
    <location>
        <begin position="28"/>
        <end position="270"/>
    </location>
</feature>
<gene>
    <name evidence="3" type="ORF">COX00_03815</name>
</gene>
<reference evidence="3 4" key="1">
    <citation type="submission" date="2017-09" db="EMBL/GenBank/DDBJ databases">
        <title>Depth-based differentiation of microbial function through sediment-hosted aquifers and enrichment of novel symbionts in the deep terrestrial subsurface.</title>
        <authorList>
            <person name="Probst A.J."/>
            <person name="Ladd B."/>
            <person name="Jarett J.K."/>
            <person name="Geller-Mcgrath D.E."/>
            <person name="Sieber C.M."/>
            <person name="Emerson J.B."/>
            <person name="Anantharaman K."/>
            <person name="Thomas B.C."/>
            <person name="Malmstrom R."/>
            <person name="Stieglmeier M."/>
            <person name="Klingl A."/>
            <person name="Woyke T."/>
            <person name="Ryan C.M."/>
            <person name="Banfield J.F."/>
        </authorList>
    </citation>
    <scope>NUCLEOTIDE SEQUENCE [LARGE SCALE GENOMIC DNA]</scope>
    <source>
        <strain evidence="3">CG22_combo_CG10-13_8_21_14_all_47_17</strain>
    </source>
</reference>
<dbReference type="EMBL" id="PCSZ01000070">
    <property type="protein sequence ID" value="PIP60317.1"/>
    <property type="molecule type" value="Genomic_DNA"/>
</dbReference>
<evidence type="ECO:0000256" key="2">
    <source>
        <dbReference type="SAM" id="SignalP"/>
    </source>
</evidence>
<keyword evidence="2" id="KW-0732">Signal</keyword>
<name>A0A2H0BRL8_9BACT</name>
<dbReference type="AlphaFoldDB" id="A0A2H0BRL8"/>